<feature type="non-terminal residue" evidence="1">
    <location>
        <position position="1"/>
    </location>
</feature>
<accession>A0A382YZ94</accession>
<name>A0A382YZ94_9ZZZZ</name>
<evidence type="ECO:0008006" key="2">
    <source>
        <dbReference type="Google" id="ProtNLM"/>
    </source>
</evidence>
<evidence type="ECO:0000313" key="1">
    <source>
        <dbReference type="EMBL" id="SVD88471.1"/>
    </source>
</evidence>
<proteinExistence type="predicted"/>
<protein>
    <recommendedName>
        <fullName evidence="2">Band 7 domain-containing protein</fullName>
    </recommendedName>
</protein>
<dbReference type="EMBL" id="UINC01179670">
    <property type="protein sequence ID" value="SVD88471.1"/>
    <property type="molecule type" value="Genomic_DNA"/>
</dbReference>
<gene>
    <name evidence="1" type="ORF">METZ01_LOCUS441325</name>
</gene>
<sequence>AEQAVLQAEGYSLDRINRAEGDSARFTAIYSEYRRAPEVTRKRLYLETMQRILPMVGRKLFIDEDTTGVLPLLSLDGTTTRPTANATAGGN</sequence>
<reference evidence="1" key="1">
    <citation type="submission" date="2018-05" db="EMBL/GenBank/DDBJ databases">
        <authorList>
            <person name="Lanie J.A."/>
            <person name="Ng W.-L."/>
            <person name="Kazmierczak K.M."/>
            <person name="Andrzejewski T.M."/>
            <person name="Davidsen T.M."/>
            <person name="Wayne K.J."/>
            <person name="Tettelin H."/>
            <person name="Glass J.I."/>
            <person name="Rusch D."/>
            <person name="Podicherti R."/>
            <person name="Tsui H.-C.T."/>
            <person name="Winkler M.E."/>
        </authorList>
    </citation>
    <scope>NUCLEOTIDE SEQUENCE</scope>
</reference>
<organism evidence="1">
    <name type="scientific">marine metagenome</name>
    <dbReference type="NCBI Taxonomy" id="408172"/>
    <lineage>
        <taxon>unclassified sequences</taxon>
        <taxon>metagenomes</taxon>
        <taxon>ecological metagenomes</taxon>
    </lineage>
</organism>
<dbReference type="AlphaFoldDB" id="A0A382YZ94"/>